<dbReference type="GO" id="GO:0006302">
    <property type="term" value="P:double-strand break repair"/>
    <property type="evidence" value="ECO:0007669"/>
    <property type="project" value="TreeGrafter"/>
</dbReference>
<evidence type="ECO:0000256" key="3">
    <source>
        <dbReference type="ARBA" id="ARBA00023236"/>
    </source>
</evidence>
<evidence type="ECO:0000313" key="5">
    <source>
        <dbReference type="EMBL" id="SPW30866.1"/>
    </source>
</evidence>
<dbReference type="Pfam" id="PF13555">
    <property type="entry name" value="AAA_29"/>
    <property type="match status" value="1"/>
</dbReference>
<dbReference type="Pfam" id="PF13558">
    <property type="entry name" value="SbcC_Walker_B"/>
    <property type="match status" value="1"/>
</dbReference>
<feature type="coiled-coil region" evidence="4">
    <location>
        <begin position="419"/>
        <end position="453"/>
    </location>
</feature>
<dbReference type="PANTHER" id="PTHR32182:SF0">
    <property type="entry name" value="DNA REPLICATION AND REPAIR PROTEIN RECF"/>
    <property type="match status" value="1"/>
</dbReference>
<dbReference type="SUPFAM" id="SSF52540">
    <property type="entry name" value="P-loop containing nucleoside triphosphate hydrolases"/>
    <property type="match status" value="2"/>
</dbReference>
<dbReference type="InterPro" id="IPR027417">
    <property type="entry name" value="P-loop_NTPase"/>
</dbReference>
<dbReference type="GO" id="GO:0009432">
    <property type="term" value="P:SOS response"/>
    <property type="evidence" value="ECO:0007669"/>
    <property type="project" value="UniProtKB-KW"/>
</dbReference>
<dbReference type="GeneID" id="84574174"/>
<keyword evidence="4" id="KW-0175">Coiled coil</keyword>
<accession>A0A3S4XY67</accession>
<reference evidence="5 6" key="1">
    <citation type="submission" date="2018-06" db="EMBL/GenBank/DDBJ databases">
        <authorList>
            <consortium name="Pathogen Informatics"/>
            <person name="Doyle S."/>
        </authorList>
    </citation>
    <scope>NUCLEOTIDE SEQUENCE [LARGE SCALE GENOMIC DNA]</scope>
    <source>
        <strain evidence="5 6">NCTC10254</strain>
    </source>
</reference>
<organism evidence="5 6">
    <name type="scientific">Corynebacterium matruchotii</name>
    <dbReference type="NCBI Taxonomy" id="43768"/>
    <lineage>
        <taxon>Bacteria</taxon>
        <taxon>Bacillati</taxon>
        <taxon>Actinomycetota</taxon>
        <taxon>Actinomycetes</taxon>
        <taxon>Mycobacteriales</taxon>
        <taxon>Corynebacteriaceae</taxon>
        <taxon>Corynebacterium</taxon>
    </lineage>
</organism>
<proteinExistence type="predicted"/>
<dbReference type="PANTHER" id="PTHR32182">
    <property type="entry name" value="DNA REPLICATION AND REPAIR PROTEIN RECF"/>
    <property type="match status" value="1"/>
</dbReference>
<comment type="caution">
    <text evidence="5">The sequence shown here is derived from an EMBL/GenBank/DDBJ whole genome shotgun (WGS) entry which is preliminary data.</text>
</comment>
<feature type="coiled-coil region" evidence="4">
    <location>
        <begin position="692"/>
        <end position="742"/>
    </location>
</feature>
<dbReference type="CDD" id="cd00267">
    <property type="entry name" value="ABC_ATPase"/>
    <property type="match status" value="1"/>
</dbReference>
<sequence length="1121" mass="125960">MITQPTYDREIVHADQWRLSRIQLVNWGTFDGIVDIPVSRRGFLVTGGSGSGKSTLIDAISAVLVPSDRLRFNAAAQHEARRGKGRDLVSYIRGAWRTTEDPDLGMVVAQYLRPKATFSIIVLTYSNGMGLCRSLTGLFYLKSGDNNPANVVRLFGVFPEQVVEAQAFIPFLAKGLDKRGIKKEFSSASFFEDHAPFAEMFRPLLGISSMEAQLLLQRTQSAKSLDNLDHLFREFMLVEPDTFAYARTAVEQFADLESAYERVQDVKAQVEALSPLEQLHKQVLTAQAEIASTTSLQRALPSVANQLKIAELEDAQVAAEITLEQAQVANTKATEKYRYALEEFSQANQAMNSADGGRVENLQMLVGHHKQQLAERRKAYANLQKRIESHGGVMPTTVSEFNDLINSAKVSIAEHPANMERLNRDLAQSFVSLDQATNEVSTLQQELEVVAANNSNIDARFLARREAICDEFNIKESELPFAGELIDIVPSESEWEPVIQRLLADFAHELLVPVRYYPAVQNYINRTHWGVRLRFSSIDSSHSYPNPRVHPQSLVRKVDVVDHEFSAWVSHELATRYSYVCVNNPGDLDRLDPHEKGVTRSGLVRQAFRRSDPTSRLQKNDVHALGDRVYYRLGSNNQAKVELLRKHLSDAQTTLKARQNENQLIHSRIAQENAQVQFALSIVDEEWENLDTAIIDEHIESLNQQLEQLTENPDVKTLTENAQQAEQKLQDAQEQMQLCNRNVGAAQHTLDGIQASLAEANAEATIDVDDATFTTVHKLFLRHTRRVTSKNVDKLMTILTNEFSANLKKNNETLNTANNKITIRLTSYIERWPAERADLEATPDFITEALAKLQQLKGERLAEFTNQFRALINDMSTRNLADISHRLRQAQNEIRERIAPVNHSLASSEFSEGRFLRIDVRDARGEVVTTFQRQLDEAVSGGMNEQNDAEAEQRYHNIATLIKRLGSKEAGDVRWQKAVLDTRRHVSFVGVEVDEDGTVLNTYVDSSVLSGGQAQKLVFFCLAAALRYQLAKPDAQYPSYATVVLDEAFDRADPTYTQRAMNVFDAFGFHMILATPLKLIQTLSQYVGNTVVVSYDESPNELGQVRGRSSISRIDFGKATG</sequence>
<protein>
    <submittedName>
        <fullName evidence="5">DNA repair ATPase</fullName>
    </submittedName>
</protein>
<dbReference type="GO" id="GO:0000731">
    <property type="term" value="P:DNA synthesis involved in DNA repair"/>
    <property type="evidence" value="ECO:0007669"/>
    <property type="project" value="TreeGrafter"/>
</dbReference>
<keyword evidence="1" id="KW-0227">DNA damage</keyword>
<evidence type="ECO:0000256" key="2">
    <source>
        <dbReference type="ARBA" id="ARBA00023204"/>
    </source>
</evidence>
<evidence type="ECO:0000313" key="6">
    <source>
        <dbReference type="Proteomes" id="UP000249886"/>
    </source>
</evidence>
<dbReference type="EMBL" id="UARK01000023">
    <property type="protein sequence ID" value="SPW30866.1"/>
    <property type="molecule type" value="Genomic_DNA"/>
</dbReference>
<evidence type="ECO:0000256" key="4">
    <source>
        <dbReference type="SAM" id="Coils"/>
    </source>
</evidence>
<name>A0A3S4XY67_9CORY</name>
<dbReference type="RefSeq" id="WP_005526360.1">
    <property type="nucleotide sequence ID" value="NZ_CAUOLB010000003.1"/>
</dbReference>
<dbReference type="Gene3D" id="3.40.50.300">
    <property type="entry name" value="P-loop containing nucleotide triphosphate hydrolases"/>
    <property type="match status" value="2"/>
</dbReference>
<dbReference type="AlphaFoldDB" id="A0A3S4XY67"/>
<gene>
    <name evidence="5" type="ORF">NCTC10254_01975</name>
</gene>
<dbReference type="Proteomes" id="UP000249886">
    <property type="component" value="Unassembled WGS sequence"/>
</dbReference>
<evidence type="ECO:0000256" key="1">
    <source>
        <dbReference type="ARBA" id="ARBA00022763"/>
    </source>
</evidence>
<keyword evidence="3" id="KW-0742">SOS response</keyword>
<keyword evidence="2" id="KW-0234">DNA repair</keyword>